<accession>A0A252AX27</accession>
<evidence type="ECO:0000256" key="1">
    <source>
        <dbReference type="ARBA" id="ARBA00000085"/>
    </source>
</evidence>
<dbReference type="Proteomes" id="UP000194641">
    <property type="component" value="Unassembled WGS sequence"/>
</dbReference>
<evidence type="ECO:0000259" key="12">
    <source>
        <dbReference type="PROSITE" id="PS50113"/>
    </source>
</evidence>
<dbReference type="SUPFAM" id="SSF55785">
    <property type="entry name" value="PYP-like sensor domain (PAS domain)"/>
    <property type="match status" value="2"/>
</dbReference>
<keyword evidence="10" id="KW-0067">ATP-binding</keyword>
<reference evidence="14" key="1">
    <citation type="submission" date="2014-06" db="EMBL/GenBank/DDBJ databases">
        <authorList>
            <person name="Winans N.J."/>
            <person name="Newell P.D."/>
            <person name="Douglas A.E."/>
        </authorList>
    </citation>
    <scope>NUCLEOTIDE SEQUENCE [LARGE SCALE GENOMIC DNA]</scope>
</reference>
<dbReference type="Gene3D" id="3.30.450.20">
    <property type="entry name" value="PAS domain"/>
    <property type="match status" value="2"/>
</dbReference>
<dbReference type="AlphaFoldDB" id="A0A252AX27"/>
<evidence type="ECO:0000256" key="5">
    <source>
        <dbReference type="ARBA" id="ARBA00022643"/>
    </source>
</evidence>
<organism evidence="13 14">
    <name type="scientific">Acetobacter indonesiensis</name>
    <dbReference type="NCBI Taxonomy" id="104101"/>
    <lineage>
        <taxon>Bacteria</taxon>
        <taxon>Pseudomonadati</taxon>
        <taxon>Pseudomonadota</taxon>
        <taxon>Alphaproteobacteria</taxon>
        <taxon>Acetobacterales</taxon>
        <taxon>Acetobacteraceae</taxon>
        <taxon>Acetobacter</taxon>
    </lineage>
</organism>
<proteinExistence type="predicted"/>
<dbReference type="PANTHER" id="PTHR41523:SF7">
    <property type="entry name" value="HISTIDINE KINASE"/>
    <property type="match status" value="1"/>
</dbReference>
<evidence type="ECO:0000256" key="3">
    <source>
        <dbReference type="ARBA" id="ARBA00022553"/>
    </source>
</evidence>
<dbReference type="InterPro" id="IPR011102">
    <property type="entry name" value="Sig_transdc_His_kinase_HWE"/>
</dbReference>
<dbReference type="EC" id="2.7.13.3" evidence="2"/>
<evidence type="ECO:0000256" key="7">
    <source>
        <dbReference type="ARBA" id="ARBA00022737"/>
    </source>
</evidence>
<dbReference type="CDD" id="cd00130">
    <property type="entry name" value="PAS"/>
    <property type="match status" value="1"/>
</dbReference>
<dbReference type="Pfam" id="PF07536">
    <property type="entry name" value="HWE_HK"/>
    <property type="match status" value="1"/>
</dbReference>
<evidence type="ECO:0000256" key="9">
    <source>
        <dbReference type="ARBA" id="ARBA00022777"/>
    </source>
</evidence>
<keyword evidence="8" id="KW-0547">Nucleotide-binding</keyword>
<comment type="catalytic activity">
    <reaction evidence="1">
        <text>ATP + protein L-histidine = ADP + protein N-phospho-L-histidine.</text>
        <dbReference type="EC" id="2.7.13.3"/>
    </reaction>
</comment>
<comment type="caution">
    <text evidence="13">The sequence shown here is derived from an EMBL/GenBank/DDBJ whole genome shotgun (WGS) entry which is preliminary data.</text>
</comment>
<dbReference type="PROSITE" id="PS50113">
    <property type="entry name" value="PAC"/>
    <property type="match status" value="1"/>
</dbReference>
<dbReference type="InterPro" id="IPR000014">
    <property type="entry name" value="PAS"/>
</dbReference>
<dbReference type="InterPro" id="IPR035965">
    <property type="entry name" value="PAS-like_dom_sf"/>
</dbReference>
<dbReference type="InterPro" id="IPR000700">
    <property type="entry name" value="PAS-assoc_C"/>
</dbReference>
<evidence type="ECO:0000256" key="6">
    <source>
        <dbReference type="ARBA" id="ARBA00022679"/>
    </source>
</evidence>
<evidence type="ECO:0000256" key="11">
    <source>
        <dbReference type="ARBA" id="ARBA00023026"/>
    </source>
</evidence>
<keyword evidence="7" id="KW-0677">Repeat</keyword>
<evidence type="ECO:0000256" key="2">
    <source>
        <dbReference type="ARBA" id="ARBA00012438"/>
    </source>
</evidence>
<keyword evidence="3" id="KW-0597">Phosphoprotein</keyword>
<dbReference type="EMBL" id="JOPA01000008">
    <property type="protein sequence ID" value="OUI95885.1"/>
    <property type="molecule type" value="Genomic_DNA"/>
</dbReference>
<keyword evidence="5" id="KW-0288">FMN</keyword>
<dbReference type="InterPro" id="IPR013656">
    <property type="entry name" value="PAS_4"/>
</dbReference>
<keyword evidence="9" id="KW-0418">Kinase</keyword>
<dbReference type="SMART" id="SM00911">
    <property type="entry name" value="HWE_HK"/>
    <property type="match status" value="1"/>
</dbReference>
<dbReference type="Pfam" id="PF08448">
    <property type="entry name" value="PAS_4"/>
    <property type="match status" value="1"/>
</dbReference>
<evidence type="ECO:0000313" key="13">
    <source>
        <dbReference type="EMBL" id="OUI95885.1"/>
    </source>
</evidence>
<evidence type="ECO:0000256" key="4">
    <source>
        <dbReference type="ARBA" id="ARBA00022630"/>
    </source>
</evidence>
<evidence type="ECO:0000256" key="8">
    <source>
        <dbReference type="ARBA" id="ARBA00022741"/>
    </source>
</evidence>
<dbReference type="GO" id="GO:0004673">
    <property type="term" value="F:protein histidine kinase activity"/>
    <property type="evidence" value="ECO:0007669"/>
    <property type="project" value="UniProtKB-EC"/>
</dbReference>
<keyword evidence="6" id="KW-0808">Transferase</keyword>
<gene>
    <name evidence="13" type="ORF">HK17_15665</name>
</gene>
<keyword evidence="11" id="KW-0843">Virulence</keyword>
<protein>
    <recommendedName>
        <fullName evidence="2">histidine kinase</fullName>
        <ecNumber evidence="2">2.7.13.3</ecNumber>
    </recommendedName>
</protein>
<name>A0A252AX27_9PROT</name>
<dbReference type="PANTHER" id="PTHR41523">
    <property type="entry name" value="TWO-COMPONENT SYSTEM SENSOR PROTEIN"/>
    <property type="match status" value="1"/>
</dbReference>
<feature type="domain" description="PAC" evidence="12">
    <location>
        <begin position="95"/>
        <end position="147"/>
    </location>
</feature>
<sequence>MNKPILPKDAFNTNNLKTFCLDLTEKTILNTLPDAVSVLTHHGQSVFFNQAWANDNDLQTIEKDHPEDWKTLLSDGDSVPLQKVVKQALPQGLPFSQDMLLRNTRNDAFWRMVRLTPYRVVEGQVLLWLLTLTDIEDRKQTELGLVRKNKLLMDMLNISQDCIKVLTPDGRLQHMNKSGCMALGVDEHSGFGMQWLPLLPLEVREKGEDALHAARNGKHARFSGMSCVPDEDPRYWDNLLSPVPDASGAVDAILCISRDVTVQHHSEQRIELLMHELNHRSKNTLAVIQALIRRTVPDPKADYVSVLDKRLISVAKSQDVLVKGEWAAMTVHDLILSQTAVAGDLLGSRIILQGDPSLRLKENMAEIIGLPLHELTTNAVKYGALSNVEGVVTISWDIETTETSKIFRMDWQEAHGPDVHVPDHTGFGSILIARHPANAKGVKISYTFPEGGVKWALSVPADIMLQAPHIS</sequence>
<keyword evidence="4" id="KW-0285">Flavoprotein</keyword>
<dbReference type="GO" id="GO:0005524">
    <property type="term" value="F:ATP binding"/>
    <property type="evidence" value="ECO:0007669"/>
    <property type="project" value="UniProtKB-KW"/>
</dbReference>
<dbReference type="RefSeq" id="WP_086658876.1">
    <property type="nucleotide sequence ID" value="NZ_JBJJWX010000019.1"/>
</dbReference>
<evidence type="ECO:0000313" key="14">
    <source>
        <dbReference type="Proteomes" id="UP000194641"/>
    </source>
</evidence>
<evidence type="ECO:0000256" key="10">
    <source>
        <dbReference type="ARBA" id="ARBA00022840"/>
    </source>
</evidence>